<gene>
    <name evidence="1" type="ORF">AGERDE_LOCUS4965</name>
</gene>
<sequence>MSNGMMSRSFAIAKSLTTSGYLSDMVDVSVCIAVKLSDISFPHDVRFTQQLHNALLLCYEHRFFLIAKNIRLGIISAKICKKSTRA</sequence>
<evidence type="ECO:0000313" key="1">
    <source>
        <dbReference type="EMBL" id="CAG8515589.1"/>
    </source>
</evidence>
<reference evidence="1" key="1">
    <citation type="submission" date="2021-06" db="EMBL/GenBank/DDBJ databases">
        <authorList>
            <person name="Kallberg Y."/>
            <person name="Tangrot J."/>
            <person name="Rosling A."/>
        </authorList>
    </citation>
    <scope>NUCLEOTIDE SEQUENCE</scope>
    <source>
        <strain evidence="1">MT106</strain>
    </source>
</reference>
<dbReference type="AlphaFoldDB" id="A0A9N9F7X5"/>
<evidence type="ECO:0000313" key="2">
    <source>
        <dbReference type="Proteomes" id="UP000789831"/>
    </source>
</evidence>
<proteinExistence type="predicted"/>
<name>A0A9N9F7X5_9GLOM</name>
<protein>
    <submittedName>
        <fullName evidence="1">4070_t:CDS:1</fullName>
    </submittedName>
</protein>
<dbReference type="EMBL" id="CAJVPL010000623">
    <property type="protein sequence ID" value="CAG8515589.1"/>
    <property type="molecule type" value="Genomic_DNA"/>
</dbReference>
<dbReference type="Proteomes" id="UP000789831">
    <property type="component" value="Unassembled WGS sequence"/>
</dbReference>
<organism evidence="1 2">
    <name type="scientific">Ambispora gerdemannii</name>
    <dbReference type="NCBI Taxonomy" id="144530"/>
    <lineage>
        <taxon>Eukaryota</taxon>
        <taxon>Fungi</taxon>
        <taxon>Fungi incertae sedis</taxon>
        <taxon>Mucoromycota</taxon>
        <taxon>Glomeromycotina</taxon>
        <taxon>Glomeromycetes</taxon>
        <taxon>Archaeosporales</taxon>
        <taxon>Ambisporaceae</taxon>
        <taxon>Ambispora</taxon>
    </lineage>
</organism>
<comment type="caution">
    <text evidence="1">The sequence shown here is derived from an EMBL/GenBank/DDBJ whole genome shotgun (WGS) entry which is preliminary data.</text>
</comment>
<keyword evidence="2" id="KW-1185">Reference proteome</keyword>
<accession>A0A9N9F7X5</accession>